<dbReference type="AlphaFoldDB" id="A0A940DF41"/>
<dbReference type="Proteomes" id="UP000721442">
    <property type="component" value="Unassembled WGS sequence"/>
</dbReference>
<dbReference type="GO" id="GO:0005886">
    <property type="term" value="C:plasma membrane"/>
    <property type="evidence" value="ECO:0007669"/>
    <property type="project" value="TreeGrafter"/>
</dbReference>
<proteinExistence type="predicted"/>
<feature type="transmembrane region" description="Helical" evidence="1">
    <location>
        <begin position="139"/>
        <end position="163"/>
    </location>
</feature>
<name>A0A940DF41_9PROT</name>
<organism evidence="2 3">
    <name type="scientific">Candidatus Enterousia excrementavium</name>
    <dbReference type="NCBI Taxonomy" id="2840789"/>
    <lineage>
        <taxon>Bacteria</taxon>
        <taxon>Pseudomonadati</taxon>
        <taxon>Pseudomonadota</taxon>
        <taxon>Alphaproteobacteria</taxon>
        <taxon>Candidatus Enterousia</taxon>
    </lineage>
</organism>
<reference evidence="2" key="1">
    <citation type="submission" date="2020-10" db="EMBL/GenBank/DDBJ databases">
        <authorList>
            <person name="Gilroy R."/>
        </authorList>
    </citation>
    <scope>NUCLEOTIDE SEQUENCE</scope>
    <source>
        <strain evidence="2">B1-16210</strain>
    </source>
</reference>
<keyword evidence="1" id="KW-0812">Transmembrane</keyword>
<feature type="transmembrane region" description="Helical" evidence="1">
    <location>
        <begin position="42"/>
        <end position="66"/>
    </location>
</feature>
<dbReference type="InterPro" id="IPR008523">
    <property type="entry name" value="DUF805"/>
</dbReference>
<reference evidence="2" key="2">
    <citation type="journal article" date="2021" name="PeerJ">
        <title>Extensive microbial diversity within the chicken gut microbiome revealed by metagenomics and culture.</title>
        <authorList>
            <person name="Gilroy R."/>
            <person name="Ravi A."/>
            <person name="Getino M."/>
            <person name="Pursley I."/>
            <person name="Horton D.L."/>
            <person name="Alikhan N.F."/>
            <person name="Baker D."/>
            <person name="Gharbi K."/>
            <person name="Hall N."/>
            <person name="Watson M."/>
            <person name="Adriaenssens E.M."/>
            <person name="Foster-Nyarko E."/>
            <person name="Jarju S."/>
            <person name="Secka A."/>
            <person name="Antonio M."/>
            <person name="Oren A."/>
            <person name="Chaudhuri R.R."/>
            <person name="La Ragione R."/>
            <person name="Hildebrand F."/>
            <person name="Pallen M.J."/>
        </authorList>
    </citation>
    <scope>NUCLEOTIDE SEQUENCE</scope>
    <source>
        <strain evidence="2">B1-16210</strain>
    </source>
</reference>
<gene>
    <name evidence="2" type="ORF">IAC77_02255</name>
</gene>
<protein>
    <submittedName>
        <fullName evidence="2">DUF805 domain-containing protein</fullName>
    </submittedName>
</protein>
<sequence length="178" mass="19752">MAGKKLDSVKYTNMFKAYGAFWRRGFTEWAGTASRSEYWWNVLMNALIGLAALFVYFFFAVLGFAVDSEGVIIFGGIVVFVPLVIYYLAALVPWISLTVRRLHDAGLSSWFMVLYGAGLFCGFLSPLVVAAASPFSRGALGFAGFLDIISFCISIAFFVFSLLPTKVDGNPYHQFNRQ</sequence>
<evidence type="ECO:0000256" key="1">
    <source>
        <dbReference type="SAM" id="Phobius"/>
    </source>
</evidence>
<dbReference type="PANTHER" id="PTHR34980">
    <property type="entry name" value="INNER MEMBRANE PROTEIN-RELATED-RELATED"/>
    <property type="match status" value="1"/>
</dbReference>
<accession>A0A940DF41</accession>
<evidence type="ECO:0000313" key="3">
    <source>
        <dbReference type="Proteomes" id="UP000721442"/>
    </source>
</evidence>
<feature type="transmembrane region" description="Helical" evidence="1">
    <location>
        <begin position="72"/>
        <end position="97"/>
    </location>
</feature>
<dbReference type="EMBL" id="JADINE010000030">
    <property type="protein sequence ID" value="MBO8407263.1"/>
    <property type="molecule type" value="Genomic_DNA"/>
</dbReference>
<dbReference type="Pfam" id="PF05656">
    <property type="entry name" value="DUF805"/>
    <property type="match status" value="1"/>
</dbReference>
<keyword evidence="1" id="KW-1133">Transmembrane helix</keyword>
<evidence type="ECO:0000313" key="2">
    <source>
        <dbReference type="EMBL" id="MBO8407263.1"/>
    </source>
</evidence>
<dbReference type="PANTHER" id="PTHR34980:SF2">
    <property type="entry name" value="INNER MEMBRANE PROTEIN YHAH-RELATED"/>
    <property type="match status" value="1"/>
</dbReference>
<comment type="caution">
    <text evidence="2">The sequence shown here is derived from an EMBL/GenBank/DDBJ whole genome shotgun (WGS) entry which is preliminary data.</text>
</comment>
<keyword evidence="1" id="KW-0472">Membrane</keyword>
<feature type="transmembrane region" description="Helical" evidence="1">
    <location>
        <begin position="109"/>
        <end position="133"/>
    </location>
</feature>